<dbReference type="CDD" id="cd06261">
    <property type="entry name" value="TM_PBP2"/>
    <property type="match status" value="1"/>
</dbReference>
<evidence type="ECO:0000256" key="6">
    <source>
        <dbReference type="ARBA" id="ARBA00023136"/>
    </source>
</evidence>
<gene>
    <name evidence="9" type="ORF">METZ01_LOCUS236857</name>
</gene>
<dbReference type="Gene3D" id="1.10.3720.10">
    <property type="entry name" value="MetI-like"/>
    <property type="match status" value="1"/>
</dbReference>
<dbReference type="AlphaFoldDB" id="A0A382HB65"/>
<evidence type="ECO:0000256" key="7">
    <source>
        <dbReference type="SAM" id="Phobius"/>
    </source>
</evidence>
<dbReference type="SUPFAM" id="SSF161098">
    <property type="entry name" value="MetI-like"/>
    <property type="match status" value="1"/>
</dbReference>
<dbReference type="PANTHER" id="PTHR43744:SF12">
    <property type="entry name" value="ABC TRANSPORTER PERMEASE PROTEIN MG189-RELATED"/>
    <property type="match status" value="1"/>
</dbReference>
<evidence type="ECO:0000259" key="8">
    <source>
        <dbReference type="PROSITE" id="PS50928"/>
    </source>
</evidence>
<feature type="transmembrane region" description="Helical" evidence="7">
    <location>
        <begin position="120"/>
        <end position="144"/>
    </location>
</feature>
<accession>A0A382HB65</accession>
<feature type="non-terminal residue" evidence="9">
    <location>
        <position position="1"/>
    </location>
</feature>
<dbReference type="PROSITE" id="PS50928">
    <property type="entry name" value="ABC_TM1"/>
    <property type="match status" value="1"/>
</dbReference>
<proteinExistence type="predicted"/>
<evidence type="ECO:0000256" key="5">
    <source>
        <dbReference type="ARBA" id="ARBA00022989"/>
    </source>
</evidence>
<name>A0A382HB65_9ZZZZ</name>
<dbReference type="PANTHER" id="PTHR43744">
    <property type="entry name" value="ABC TRANSPORTER PERMEASE PROTEIN MG189-RELATED-RELATED"/>
    <property type="match status" value="1"/>
</dbReference>
<keyword evidence="3" id="KW-1003">Cell membrane</keyword>
<feature type="transmembrane region" description="Helical" evidence="7">
    <location>
        <begin position="156"/>
        <end position="174"/>
    </location>
</feature>
<dbReference type="InterPro" id="IPR035906">
    <property type="entry name" value="MetI-like_sf"/>
</dbReference>
<dbReference type="GO" id="GO:0005886">
    <property type="term" value="C:plasma membrane"/>
    <property type="evidence" value="ECO:0007669"/>
    <property type="project" value="UniProtKB-SubCell"/>
</dbReference>
<feature type="transmembrane region" description="Helical" evidence="7">
    <location>
        <begin position="89"/>
        <end position="111"/>
    </location>
</feature>
<keyword evidence="2" id="KW-0813">Transport</keyword>
<dbReference type="EMBL" id="UINC01059985">
    <property type="protein sequence ID" value="SVB84003.1"/>
    <property type="molecule type" value="Genomic_DNA"/>
</dbReference>
<keyword evidence="6 7" id="KW-0472">Membrane</keyword>
<sequence>VQRAIVPLLLLCPFLLAVTVPFIWMVLGVFKTNDRLYQLPRLWPMKPFNGEYWSGIAEGIFPQQYDWQNVTELLVGKWMPFWDVFGNSLMVSLGQALGAVALSAMAGYAFARFSFRGKRVLFVLAVALILVPRQLFAVPLYIWVNTLGLMDNLMGVILPGVVTGLGVIYFTQVFRQVPEEYLQAARVCGAPEFRVFMTVLPLVWPALLSYGMIHFILAWHEHLIPNLVLFSDTNRTLPLALAKLYDVSQRTPQG</sequence>
<feature type="transmembrane region" description="Helical" evidence="7">
    <location>
        <begin position="195"/>
        <end position="219"/>
    </location>
</feature>
<evidence type="ECO:0000256" key="1">
    <source>
        <dbReference type="ARBA" id="ARBA00004651"/>
    </source>
</evidence>
<dbReference type="GO" id="GO:0055085">
    <property type="term" value="P:transmembrane transport"/>
    <property type="evidence" value="ECO:0007669"/>
    <property type="project" value="InterPro"/>
</dbReference>
<evidence type="ECO:0000256" key="3">
    <source>
        <dbReference type="ARBA" id="ARBA00022475"/>
    </source>
</evidence>
<feature type="transmembrane region" description="Helical" evidence="7">
    <location>
        <begin position="7"/>
        <end position="30"/>
    </location>
</feature>
<keyword evidence="4 7" id="KW-0812">Transmembrane</keyword>
<protein>
    <recommendedName>
        <fullName evidence="8">ABC transmembrane type-1 domain-containing protein</fullName>
    </recommendedName>
</protein>
<dbReference type="InterPro" id="IPR000515">
    <property type="entry name" value="MetI-like"/>
</dbReference>
<evidence type="ECO:0000256" key="4">
    <source>
        <dbReference type="ARBA" id="ARBA00022692"/>
    </source>
</evidence>
<feature type="non-terminal residue" evidence="9">
    <location>
        <position position="254"/>
    </location>
</feature>
<keyword evidence="5 7" id="KW-1133">Transmembrane helix</keyword>
<evidence type="ECO:0000256" key="2">
    <source>
        <dbReference type="ARBA" id="ARBA00022448"/>
    </source>
</evidence>
<reference evidence="9" key="1">
    <citation type="submission" date="2018-05" db="EMBL/GenBank/DDBJ databases">
        <authorList>
            <person name="Lanie J.A."/>
            <person name="Ng W.-L."/>
            <person name="Kazmierczak K.M."/>
            <person name="Andrzejewski T.M."/>
            <person name="Davidsen T.M."/>
            <person name="Wayne K.J."/>
            <person name="Tettelin H."/>
            <person name="Glass J.I."/>
            <person name="Rusch D."/>
            <person name="Podicherti R."/>
            <person name="Tsui H.-C.T."/>
            <person name="Winkler M.E."/>
        </authorList>
    </citation>
    <scope>NUCLEOTIDE SEQUENCE</scope>
</reference>
<feature type="domain" description="ABC transmembrane type-1" evidence="8">
    <location>
        <begin position="85"/>
        <end position="254"/>
    </location>
</feature>
<dbReference type="Pfam" id="PF00528">
    <property type="entry name" value="BPD_transp_1"/>
    <property type="match status" value="1"/>
</dbReference>
<evidence type="ECO:0000313" key="9">
    <source>
        <dbReference type="EMBL" id="SVB84003.1"/>
    </source>
</evidence>
<organism evidence="9">
    <name type="scientific">marine metagenome</name>
    <dbReference type="NCBI Taxonomy" id="408172"/>
    <lineage>
        <taxon>unclassified sequences</taxon>
        <taxon>metagenomes</taxon>
        <taxon>ecological metagenomes</taxon>
    </lineage>
</organism>
<comment type="subcellular location">
    <subcellularLocation>
        <location evidence="1">Cell membrane</location>
        <topology evidence="1">Multi-pass membrane protein</topology>
    </subcellularLocation>
</comment>